<evidence type="ECO:0000256" key="1">
    <source>
        <dbReference type="ARBA" id="ARBA00023122"/>
    </source>
</evidence>
<dbReference type="Gene3D" id="3.10.580.10">
    <property type="entry name" value="CBS-domain"/>
    <property type="match status" value="1"/>
</dbReference>
<keyword evidence="5" id="KW-1185">Reference proteome</keyword>
<evidence type="ECO:0000259" key="3">
    <source>
        <dbReference type="PROSITE" id="PS51371"/>
    </source>
</evidence>
<accession>A0ABQ3II53</accession>
<comment type="caution">
    <text evidence="4">The sequence shown here is derived from an EMBL/GenBank/DDBJ whole genome shotgun (WGS) entry which is preliminary data.</text>
</comment>
<evidence type="ECO:0000313" key="4">
    <source>
        <dbReference type="EMBL" id="GHE81327.1"/>
    </source>
</evidence>
<reference evidence="5" key="1">
    <citation type="journal article" date="2019" name="Int. J. Syst. Evol. Microbiol.">
        <title>The Global Catalogue of Microorganisms (GCM) 10K type strain sequencing project: providing services to taxonomists for standard genome sequencing and annotation.</title>
        <authorList>
            <consortium name="The Broad Institute Genomics Platform"/>
            <consortium name="The Broad Institute Genome Sequencing Center for Infectious Disease"/>
            <person name="Wu L."/>
            <person name="Ma J."/>
        </authorList>
    </citation>
    <scope>NUCLEOTIDE SEQUENCE [LARGE SCALE GENOMIC DNA]</scope>
    <source>
        <strain evidence="5">CGMCC 1.15922</strain>
    </source>
</reference>
<evidence type="ECO:0000313" key="5">
    <source>
        <dbReference type="Proteomes" id="UP000626370"/>
    </source>
</evidence>
<protein>
    <submittedName>
        <fullName evidence="4">CBS domain-containing protein</fullName>
    </submittedName>
</protein>
<gene>
    <name evidence="4" type="ORF">GCM10011501_06830</name>
</gene>
<dbReference type="PANTHER" id="PTHR43080:SF2">
    <property type="entry name" value="CBS DOMAIN-CONTAINING PROTEIN"/>
    <property type="match status" value="1"/>
</dbReference>
<feature type="domain" description="CBS" evidence="3">
    <location>
        <begin position="7"/>
        <end position="63"/>
    </location>
</feature>
<sequence>MSISQIMSKKLITLDIDDDLNKAKNIFEQHNIHHILVLNNKELAGVITDRDLYKHLSPYIGTSKETPRDSTLLHKKVHLIMSRDLVTTNENSTINEAVLLFYKHHISCLPIINDEYQPVGIISWRDIIKVAALQHLKKIAQTNS</sequence>
<dbReference type="InterPro" id="IPR051257">
    <property type="entry name" value="Diverse_CBS-Domain"/>
</dbReference>
<dbReference type="InterPro" id="IPR000644">
    <property type="entry name" value="CBS_dom"/>
</dbReference>
<organism evidence="4 5">
    <name type="scientific">Thalassotalea profundi</name>
    <dbReference type="NCBI Taxonomy" id="2036687"/>
    <lineage>
        <taxon>Bacteria</taxon>
        <taxon>Pseudomonadati</taxon>
        <taxon>Pseudomonadota</taxon>
        <taxon>Gammaproteobacteria</taxon>
        <taxon>Alteromonadales</taxon>
        <taxon>Colwelliaceae</taxon>
        <taxon>Thalassotalea</taxon>
    </lineage>
</organism>
<dbReference type="EMBL" id="BNAH01000002">
    <property type="protein sequence ID" value="GHE81327.1"/>
    <property type="molecule type" value="Genomic_DNA"/>
</dbReference>
<feature type="domain" description="CBS" evidence="3">
    <location>
        <begin position="81"/>
        <end position="138"/>
    </location>
</feature>
<evidence type="ECO:0000256" key="2">
    <source>
        <dbReference type="PROSITE-ProRule" id="PRU00703"/>
    </source>
</evidence>
<dbReference type="InterPro" id="IPR046342">
    <property type="entry name" value="CBS_dom_sf"/>
</dbReference>
<dbReference type="SMART" id="SM00116">
    <property type="entry name" value="CBS"/>
    <property type="match status" value="2"/>
</dbReference>
<dbReference type="Proteomes" id="UP000626370">
    <property type="component" value="Unassembled WGS sequence"/>
</dbReference>
<dbReference type="Pfam" id="PF00571">
    <property type="entry name" value="CBS"/>
    <property type="match status" value="2"/>
</dbReference>
<proteinExistence type="predicted"/>
<dbReference type="PANTHER" id="PTHR43080">
    <property type="entry name" value="CBS DOMAIN-CONTAINING PROTEIN CBSX3, MITOCHONDRIAL"/>
    <property type="match status" value="1"/>
</dbReference>
<dbReference type="PROSITE" id="PS51371">
    <property type="entry name" value="CBS"/>
    <property type="match status" value="2"/>
</dbReference>
<dbReference type="RefSeq" id="WP_189376698.1">
    <property type="nucleotide sequence ID" value="NZ_BNAH01000002.1"/>
</dbReference>
<name>A0ABQ3II53_9GAMM</name>
<keyword evidence="1 2" id="KW-0129">CBS domain</keyword>
<dbReference type="SUPFAM" id="SSF54631">
    <property type="entry name" value="CBS-domain pair"/>
    <property type="match status" value="1"/>
</dbReference>
<dbReference type="CDD" id="cd04584">
    <property type="entry name" value="CBS_pair_AcuB_like"/>
    <property type="match status" value="1"/>
</dbReference>